<proteinExistence type="inferred from homology"/>
<feature type="site" description="Transition state stabilizer" evidence="7">
    <location>
        <position position="119"/>
    </location>
</feature>
<dbReference type="FunFam" id="1.10.268.10:FF:000001">
    <property type="entry name" value="DNA gyrase subunit A"/>
    <property type="match status" value="1"/>
</dbReference>
<dbReference type="NCBIfam" id="NF004044">
    <property type="entry name" value="PRK05561.1"/>
    <property type="match status" value="1"/>
</dbReference>
<comment type="subunit">
    <text evidence="7">Heterotetramer composed of ParC and ParE.</text>
</comment>
<feature type="site" description="Interaction with DNA" evidence="7">
    <location>
        <position position="39"/>
    </location>
</feature>
<dbReference type="Proteomes" id="UP001107961">
    <property type="component" value="Unassembled WGS sequence"/>
</dbReference>
<keyword evidence="4 7" id="KW-0238">DNA-binding</keyword>
<dbReference type="InterPro" id="IPR050220">
    <property type="entry name" value="Type_II_DNA_Topoisomerases"/>
</dbReference>
<evidence type="ECO:0000256" key="3">
    <source>
        <dbReference type="ARBA" id="ARBA00023029"/>
    </source>
</evidence>
<dbReference type="Pfam" id="PF00521">
    <property type="entry name" value="DNA_topoisoIV"/>
    <property type="match status" value="1"/>
</dbReference>
<dbReference type="GO" id="GO:0007059">
    <property type="term" value="P:chromosome segregation"/>
    <property type="evidence" value="ECO:0007669"/>
    <property type="project" value="UniProtKB-UniRule"/>
</dbReference>
<dbReference type="EMBL" id="JAJVKT010000014">
    <property type="protein sequence ID" value="MCE7509463.1"/>
    <property type="molecule type" value="Genomic_DNA"/>
</dbReference>
<comment type="caution">
    <text evidence="11">The sequence shown here is derived from an EMBL/GenBank/DDBJ whole genome shotgun (WGS) entry which is preliminary data.</text>
</comment>
<dbReference type="GO" id="GO:0019897">
    <property type="term" value="C:extrinsic component of plasma membrane"/>
    <property type="evidence" value="ECO:0007669"/>
    <property type="project" value="UniProtKB-UniRule"/>
</dbReference>
<dbReference type="AlphaFoldDB" id="A0A9Q3W5B4"/>
<dbReference type="PROSITE" id="PS52040">
    <property type="entry name" value="TOPO_IIA"/>
    <property type="match status" value="1"/>
</dbReference>
<dbReference type="GO" id="GO:0003918">
    <property type="term" value="F:DNA topoisomerase type II (double strand cut, ATP-hydrolyzing) activity"/>
    <property type="evidence" value="ECO:0007669"/>
    <property type="project" value="UniProtKB-UniRule"/>
</dbReference>
<evidence type="ECO:0000313" key="11">
    <source>
        <dbReference type="EMBL" id="MCE7509463.1"/>
    </source>
</evidence>
<accession>A0A9Q3W5B4</accession>
<feature type="site" description="Interaction with DNA" evidence="7">
    <location>
        <position position="75"/>
    </location>
</feature>
<dbReference type="GO" id="GO:0003677">
    <property type="term" value="F:DNA binding"/>
    <property type="evidence" value="ECO:0007669"/>
    <property type="project" value="UniProtKB-UniRule"/>
</dbReference>
<name>A0A9Q3W5B4_9GAMM</name>
<dbReference type="HAMAP" id="MF_00936">
    <property type="entry name" value="ParC_type1"/>
    <property type="match status" value="1"/>
</dbReference>
<keyword evidence="5 7" id="KW-0472">Membrane</keyword>
<evidence type="ECO:0000256" key="4">
    <source>
        <dbReference type="ARBA" id="ARBA00023125"/>
    </source>
</evidence>
<dbReference type="SMART" id="SM00434">
    <property type="entry name" value="TOP4c"/>
    <property type="match status" value="1"/>
</dbReference>
<comment type="catalytic activity">
    <reaction evidence="1 7 8">
        <text>ATP-dependent breakage, passage and rejoining of double-stranded DNA.</text>
        <dbReference type="EC" id="5.6.2.2"/>
    </reaction>
</comment>
<dbReference type="SUPFAM" id="SSF56719">
    <property type="entry name" value="Type II DNA topoisomerase"/>
    <property type="match status" value="1"/>
</dbReference>
<evidence type="ECO:0000256" key="1">
    <source>
        <dbReference type="ARBA" id="ARBA00000185"/>
    </source>
</evidence>
<dbReference type="InterPro" id="IPR002205">
    <property type="entry name" value="Topo_IIA_dom_A"/>
</dbReference>
<comment type="function">
    <text evidence="7">Topoisomerase IV is essential for chromosome segregation. It relaxes supercoiled DNA. Performs the decatenation events required during the replication of a circular DNA molecule.</text>
</comment>
<evidence type="ECO:0000259" key="10">
    <source>
        <dbReference type="PROSITE" id="PS52040"/>
    </source>
</evidence>
<keyword evidence="6 7" id="KW-0413">Isomerase</keyword>
<dbReference type="Gene3D" id="1.10.268.10">
    <property type="entry name" value="Topoisomerase, domain 3"/>
    <property type="match status" value="1"/>
</dbReference>
<dbReference type="InterPro" id="IPR005742">
    <property type="entry name" value="TopoIV_A_Gneg"/>
</dbReference>
<dbReference type="KEGG" id="axe:P40_03185"/>
<dbReference type="GO" id="GO:0009330">
    <property type="term" value="C:DNA topoisomerase type II (double strand cut, ATP-hydrolyzing) complex"/>
    <property type="evidence" value="ECO:0007669"/>
    <property type="project" value="TreeGrafter"/>
</dbReference>
<dbReference type="Pfam" id="PF03989">
    <property type="entry name" value="DNA_gyraseA_C"/>
    <property type="match status" value="2"/>
</dbReference>
<comment type="similarity">
    <text evidence="7">Belongs to the type II topoisomerase GyrA/ParC subunit family. ParC type 1 subfamily.</text>
</comment>
<dbReference type="GO" id="GO:0005524">
    <property type="term" value="F:ATP binding"/>
    <property type="evidence" value="ECO:0007669"/>
    <property type="project" value="InterPro"/>
</dbReference>
<dbReference type="GeneID" id="94685406"/>
<feature type="domain" description="Topo IIA-type catalytic" evidence="10">
    <location>
        <begin position="31"/>
        <end position="494"/>
    </location>
</feature>
<dbReference type="PANTHER" id="PTHR43493:SF1">
    <property type="entry name" value="DNA TOPOISOMERASE 4 SUBUNIT A"/>
    <property type="match status" value="1"/>
</dbReference>
<dbReference type="Gene3D" id="3.90.199.10">
    <property type="entry name" value="Topoisomerase II, domain 5"/>
    <property type="match status" value="1"/>
</dbReference>
<organism evidence="11 12">
    <name type="scientific">Alloalcanivorax xenomutans</name>
    <dbReference type="NCBI Taxonomy" id="1094342"/>
    <lineage>
        <taxon>Bacteria</taxon>
        <taxon>Pseudomonadati</taxon>
        <taxon>Pseudomonadota</taxon>
        <taxon>Gammaproteobacteria</taxon>
        <taxon>Oceanospirillales</taxon>
        <taxon>Alcanivoracaceae</taxon>
        <taxon>Alloalcanivorax</taxon>
    </lineage>
</organism>
<dbReference type="InterPro" id="IPR013760">
    <property type="entry name" value="Topo_IIA-like_dom_sf"/>
</dbReference>
<evidence type="ECO:0000256" key="8">
    <source>
        <dbReference type="PROSITE-ProRule" id="PRU01384"/>
    </source>
</evidence>
<sequence length="745" mass="82780">MADDFENFSLRDYTEKAYLDYSMYVILDRALPHIGDGLKPVQRRIVYAMSELGLKNTAKYKKSARTVGDVLGKYHPHGDSACYEAMVLMAQPFSYRYPLVDGQGNWGSQDDPKSFAAMRYTESKLAPYAETLLAELGQGTVEWVPNFDGTMDEPKLLPARLPNVLLNGTTGIAVGMSTDIPPHNLREVAQACIHLLKDPGASLDDLMEYIQGPDFPTEGEIITSRNDIIRMYSEGRGTLKQRAVYDREEGDIVVTALPYQVSGAKVLEQIADQMQKKKLPMVSDLRDESDHENPTRLVITPRSSRVDVEQLMAHLFATTDLEKNYRVNLNMIGIDGRPQVKSLDVILNEWLQFRMVTVRRRLQHRLDKVLDRLHILEGLLIAFLNIDEVIEIIRREDAPKPVLMERFGLSDKQAEAILELKLRHLAKLEEFKIKGERDDLSQERDNLEATLGSMAKMKKLVAKELEEDIATYGDDRRSPLVERGEARAMDEADLLGSDPVTVVLSEKGWVRAAKGHDVDAEGLSYKSGDGFLAAAKGKSNQPVCFLDSTGRSYSLPAHTLPSARSQGEPLSGRVNPPSGAQFVAAIMGKEKDAFLMSTDAGYGFVVRYGDLLANKKAGKTVLTVPKGAKVMAPKPMPAIEQALIAVVSNEGRLLVFPAADLPEMARGKGNKMVSIPSARVADRVEFVQDIQVLGPEDALVVRSGKRHLKLKPADLEHYMGERGRRGAKLPRGFQNVDTMDVEPRD</sequence>
<dbReference type="InterPro" id="IPR035516">
    <property type="entry name" value="Gyrase/topoIV_suA_C"/>
</dbReference>
<dbReference type="GO" id="GO:0005737">
    <property type="term" value="C:cytoplasm"/>
    <property type="evidence" value="ECO:0007669"/>
    <property type="project" value="TreeGrafter"/>
</dbReference>
<reference evidence="11" key="1">
    <citation type="submission" date="2022-01" db="EMBL/GenBank/DDBJ databases">
        <authorList>
            <person name="Karlyshev A.V."/>
            <person name="Jaspars M."/>
        </authorList>
    </citation>
    <scope>NUCLEOTIDE SEQUENCE</scope>
    <source>
        <strain evidence="11">AGSA3-2</strain>
    </source>
</reference>
<dbReference type="InterPro" id="IPR006691">
    <property type="entry name" value="GyrA/parC_rep"/>
</dbReference>
<evidence type="ECO:0000256" key="2">
    <source>
        <dbReference type="ARBA" id="ARBA00022475"/>
    </source>
</evidence>
<dbReference type="PANTHER" id="PTHR43493">
    <property type="entry name" value="DNA GYRASE/TOPOISOMERASE SUBUNIT A"/>
    <property type="match status" value="1"/>
</dbReference>
<feature type="active site" description="O-(5'-phospho-DNA)-tyrosine intermediate" evidence="7 8">
    <location>
        <position position="120"/>
    </location>
</feature>
<dbReference type="RefSeq" id="WP_022993950.1">
    <property type="nucleotide sequence ID" value="NZ_CBDDTQ010000003.1"/>
</dbReference>
<dbReference type="GO" id="GO:0005694">
    <property type="term" value="C:chromosome"/>
    <property type="evidence" value="ECO:0007669"/>
    <property type="project" value="InterPro"/>
</dbReference>
<evidence type="ECO:0000256" key="9">
    <source>
        <dbReference type="SAM" id="MobiDB-lite"/>
    </source>
</evidence>
<keyword evidence="12" id="KW-1185">Reference proteome</keyword>
<dbReference type="Gene3D" id="2.120.10.90">
    <property type="entry name" value="DNA gyrase/topoisomerase IV, subunit A, C-terminal"/>
    <property type="match status" value="1"/>
</dbReference>
<keyword evidence="2 7" id="KW-1003">Cell membrane</keyword>
<evidence type="ECO:0000256" key="6">
    <source>
        <dbReference type="ARBA" id="ARBA00023235"/>
    </source>
</evidence>
<keyword evidence="3 7" id="KW-0799">Topoisomerase</keyword>
<dbReference type="InterPro" id="IPR013757">
    <property type="entry name" value="Topo_IIA_A_a_sf"/>
</dbReference>
<gene>
    <name evidence="7 11" type="primary">parC</name>
    <name evidence="11" type="ORF">LZG35_12500</name>
</gene>
<evidence type="ECO:0000313" key="12">
    <source>
        <dbReference type="Proteomes" id="UP001107961"/>
    </source>
</evidence>
<dbReference type="EC" id="5.6.2.2" evidence="7"/>
<evidence type="ECO:0000256" key="5">
    <source>
        <dbReference type="ARBA" id="ARBA00023136"/>
    </source>
</evidence>
<dbReference type="InterPro" id="IPR013758">
    <property type="entry name" value="Topo_IIA_A/C_ab"/>
</dbReference>
<evidence type="ECO:0000256" key="7">
    <source>
        <dbReference type="HAMAP-Rule" id="MF_00936"/>
    </source>
</evidence>
<feature type="site" description="Interaction with DNA" evidence="7">
    <location>
        <position position="77"/>
    </location>
</feature>
<dbReference type="GO" id="GO:0006265">
    <property type="term" value="P:DNA topological change"/>
    <property type="evidence" value="ECO:0007669"/>
    <property type="project" value="UniProtKB-UniRule"/>
</dbReference>
<dbReference type="SUPFAM" id="SSF101904">
    <property type="entry name" value="GyrA/ParC C-terminal domain-like"/>
    <property type="match status" value="1"/>
</dbReference>
<dbReference type="CDD" id="cd00187">
    <property type="entry name" value="TOP4c"/>
    <property type="match status" value="1"/>
</dbReference>
<dbReference type="NCBIfam" id="TIGR01062">
    <property type="entry name" value="parC_Gneg"/>
    <property type="match status" value="1"/>
</dbReference>
<protein>
    <recommendedName>
        <fullName evidence="7">DNA topoisomerase 4 subunit A</fullName>
        <ecNumber evidence="7">5.6.2.2</ecNumber>
    </recommendedName>
    <alternativeName>
        <fullName evidence="7">Topoisomerase IV subunit A</fullName>
    </alternativeName>
</protein>
<dbReference type="Gene3D" id="3.30.1360.40">
    <property type="match status" value="1"/>
</dbReference>
<feature type="region of interest" description="Disordered" evidence="9">
    <location>
        <begin position="724"/>
        <end position="745"/>
    </location>
</feature>
<comment type="subcellular location">
    <subcellularLocation>
        <location evidence="7">Cell membrane</location>
        <topology evidence="7">Peripheral membrane protein</topology>
    </subcellularLocation>
</comment>